<feature type="compositionally biased region" description="Low complexity" evidence="7">
    <location>
        <begin position="705"/>
        <end position="720"/>
    </location>
</feature>
<reference evidence="11" key="2">
    <citation type="submission" date="2025-08" db="UniProtKB">
        <authorList>
            <consortium name="RefSeq"/>
        </authorList>
    </citation>
    <scope>IDENTIFICATION</scope>
    <source>
        <tissue evidence="11">Seedling</tissue>
    </source>
</reference>
<feature type="domain" description="GP-PDE" evidence="9">
    <location>
        <begin position="354"/>
        <end position="651"/>
    </location>
</feature>
<evidence type="ECO:0000256" key="7">
    <source>
        <dbReference type="SAM" id="MobiDB-lite"/>
    </source>
</evidence>
<comment type="similarity">
    <text evidence="1">Belongs to the glycerophosphoryl diester phosphodiesterase family.</text>
</comment>
<dbReference type="GO" id="GO:0008889">
    <property type="term" value="F:glycerophosphodiester phosphodiesterase activity"/>
    <property type="evidence" value="ECO:0007669"/>
    <property type="project" value="UniProtKB-EC"/>
</dbReference>
<dbReference type="InterPro" id="IPR030395">
    <property type="entry name" value="GP_PDE_dom"/>
</dbReference>
<dbReference type="CDD" id="cd08604">
    <property type="entry name" value="GDPD_SHV3_repeat_2"/>
    <property type="match status" value="1"/>
</dbReference>
<protein>
    <recommendedName>
        <fullName evidence="2">glycerophosphodiester phosphodiesterase</fullName>
        <ecNumber evidence="2">3.1.4.46</ecNumber>
    </recommendedName>
</protein>
<evidence type="ECO:0000256" key="8">
    <source>
        <dbReference type="SAM" id="SignalP"/>
    </source>
</evidence>
<feature type="signal peptide" evidence="8">
    <location>
        <begin position="1"/>
        <end position="23"/>
    </location>
</feature>
<keyword evidence="3 8" id="KW-0732">Signal</keyword>
<dbReference type="AlphaFoldDB" id="A0A6P4AVE0"/>
<feature type="chain" id="PRO_5045705571" description="glycerophosphodiester phosphodiesterase" evidence="8">
    <location>
        <begin position="24"/>
        <end position="752"/>
    </location>
</feature>
<gene>
    <name evidence="11" type="primary">LOC107434323</name>
</gene>
<dbReference type="InterPro" id="IPR017946">
    <property type="entry name" value="PLC-like_Pdiesterase_TIM-brl"/>
</dbReference>
<feature type="region of interest" description="Disordered" evidence="7">
    <location>
        <begin position="686"/>
        <end position="731"/>
    </location>
</feature>
<comment type="catalytic activity">
    <reaction evidence="6">
        <text>a sn-glycero-3-phosphodiester + H2O = an alcohol + sn-glycerol 3-phosphate + H(+)</text>
        <dbReference type="Rhea" id="RHEA:12969"/>
        <dbReference type="ChEBI" id="CHEBI:15377"/>
        <dbReference type="ChEBI" id="CHEBI:15378"/>
        <dbReference type="ChEBI" id="CHEBI:30879"/>
        <dbReference type="ChEBI" id="CHEBI:57597"/>
        <dbReference type="ChEBI" id="CHEBI:83408"/>
        <dbReference type="EC" id="3.1.4.46"/>
    </reaction>
</comment>
<dbReference type="GeneID" id="107434323"/>
<dbReference type="PANTHER" id="PTHR43620">
    <property type="entry name" value="GLYCEROPHOSPHORYL DIESTER PHOSPHODIESTERASE"/>
    <property type="match status" value="1"/>
</dbReference>
<dbReference type="RefSeq" id="XP_015901262.3">
    <property type="nucleotide sequence ID" value="XM_016045776.3"/>
</dbReference>
<proteinExistence type="inferred from homology"/>
<evidence type="ECO:0000259" key="9">
    <source>
        <dbReference type="PROSITE" id="PS51704"/>
    </source>
</evidence>
<keyword evidence="10" id="KW-1185">Reference proteome</keyword>
<evidence type="ECO:0000256" key="4">
    <source>
        <dbReference type="ARBA" id="ARBA00022798"/>
    </source>
</evidence>
<dbReference type="EC" id="3.1.4.46" evidence="2"/>
<dbReference type="Gene3D" id="3.20.20.190">
    <property type="entry name" value="Phosphatidylinositol (PI) phosphodiesterase"/>
    <property type="match status" value="2"/>
</dbReference>
<dbReference type="SUPFAM" id="SSF51695">
    <property type="entry name" value="PLC-like phosphodiesterases"/>
    <property type="match status" value="2"/>
</dbReference>
<sequence>MCNSRALVLLALFLQSLVALVSAQGSNATAQWQTLSGDAPLVIAHGGFSGLFPDSSYAAYSLALITSLPNVQLWCDVQLTKDEAGICFRDLRLDNSSSITNQFEKGQKEYPVNGVRTKGWFAVDYTLKQLADVVVTQGVYSRTNKFDGNLYSFLTIDDVATQFKPPGLWLNVQHDIFYNQHNLSMRNFIISASRRVVISYISSPEVGFLRSIKGRISPKTKLVFRFLTQDEIEPSTNQTYGSLLKNLTFIKTFASGILVPKFYIWPEVNLYLEPQTSLVSDAHKEKLEVFASEFMNDYPLSYNYSYDPIAEYLNFIETGGFSVDGVLSDFPITPSEAIDCFAHLGKNARGQAKPLVISQYGASGDYPSCTNLAYENAIADGVDVIDCPVQMSKDGTPFCFSSINLIDSTTVAQSPFSSRTRSIPQIKAGTGIFTFSLTWDEIQTLTPSISSPFSDFTLFRNPRNKNSGKFLTLSEFLNMTKNVSSLSVLISIEHAGYLAEEQNLGVTDAVLSALSKASFAEQKVFIQSSNSSVLAKFQGKENYKLVYRIEEKISDIDASSLDDIKKFASSVVVNKDSVFPETELFLTGTTNVVKKLQSSNLSVYVETFNNEFVSQPWDFFSDATVEINSYVMGANIDGVITPFPKTAARYKKNQCLGRGSKIPAYMSPVQPDSLIQLITTPYLPPAEAPNPVLTEQDVTEPPLPSVSSTPPASSPGGSAAAPPPKSPNAQPKVAASSFLLTMATLLAALSLF</sequence>
<name>A0A6P4AVE0_ZIZJJ</name>
<dbReference type="PROSITE" id="PS51704">
    <property type="entry name" value="GP_PDE"/>
    <property type="match status" value="2"/>
</dbReference>
<accession>A0A6P4AVE0</accession>
<evidence type="ECO:0000256" key="1">
    <source>
        <dbReference type="ARBA" id="ARBA00007277"/>
    </source>
</evidence>
<dbReference type="CDD" id="cd08603">
    <property type="entry name" value="GDPD_SHV3_repeat_1"/>
    <property type="match status" value="1"/>
</dbReference>
<keyword evidence="4" id="KW-0319">Glycerol metabolism</keyword>
<dbReference type="Proteomes" id="UP001652623">
    <property type="component" value="Chromosome 1"/>
</dbReference>
<evidence type="ECO:0000313" key="10">
    <source>
        <dbReference type="Proteomes" id="UP001652623"/>
    </source>
</evidence>
<dbReference type="Pfam" id="PF03009">
    <property type="entry name" value="GDPD"/>
    <property type="match status" value="2"/>
</dbReference>
<organism evidence="10 11">
    <name type="scientific">Ziziphus jujuba</name>
    <name type="common">Chinese jujube</name>
    <name type="synonym">Ziziphus sativa</name>
    <dbReference type="NCBI Taxonomy" id="326968"/>
    <lineage>
        <taxon>Eukaryota</taxon>
        <taxon>Viridiplantae</taxon>
        <taxon>Streptophyta</taxon>
        <taxon>Embryophyta</taxon>
        <taxon>Tracheophyta</taxon>
        <taxon>Spermatophyta</taxon>
        <taxon>Magnoliopsida</taxon>
        <taxon>eudicotyledons</taxon>
        <taxon>Gunneridae</taxon>
        <taxon>Pentapetalae</taxon>
        <taxon>rosids</taxon>
        <taxon>fabids</taxon>
        <taxon>Rosales</taxon>
        <taxon>Rhamnaceae</taxon>
        <taxon>Paliureae</taxon>
        <taxon>Ziziphus</taxon>
    </lineage>
</organism>
<evidence type="ECO:0000313" key="11">
    <source>
        <dbReference type="RefSeq" id="XP_015901262.3"/>
    </source>
</evidence>
<dbReference type="InParanoid" id="A0A6P4AVE0"/>
<dbReference type="GO" id="GO:0006629">
    <property type="term" value="P:lipid metabolic process"/>
    <property type="evidence" value="ECO:0007669"/>
    <property type="project" value="InterPro"/>
</dbReference>
<keyword evidence="5" id="KW-0378">Hydrolase</keyword>
<evidence type="ECO:0000256" key="3">
    <source>
        <dbReference type="ARBA" id="ARBA00022729"/>
    </source>
</evidence>
<evidence type="ECO:0000256" key="2">
    <source>
        <dbReference type="ARBA" id="ARBA00012247"/>
    </source>
</evidence>
<feature type="domain" description="GP-PDE" evidence="9">
    <location>
        <begin position="40"/>
        <end position="338"/>
    </location>
</feature>
<dbReference type="GO" id="GO:0006071">
    <property type="term" value="P:glycerol metabolic process"/>
    <property type="evidence" value="ECO:0007669"/>
    <property type="project" value="UniProtKB-KW"/>
</dbReference>
<reference evidence="10" key="1">
    <citation type="submission" date="2025-05" db="UniProtKB">
        <authorList>
            <consortium name="RefSeq"/>
        </authorList>
    </citation>
    <scope>NUCLEOTIDE SEQUENCE [LARGE SCALE GENOMIC DNA]</scope>
</reference>
<dbReference type="FunCoup" id="A0A6P4AVE0">
    <property type="interactions" value="2642"/>
</dbReference>
<dbReference type="KEGG" id="zju:107434323"/>
<evidence type="ECO:0000256" key="5">
    <source>
        <dbReference type="ARBA" id="ARBA00022801"/>
    </source>
</evidence>
<dbReference type="PANTHER" id="PTHR43620:SF7">
    <property type="entry name" value="GLYCEROPHOSPHODIESTER PHOSPHODIESTERASE GDPD5-RELATED"/>
    <property type="match status" value="1"/>
</dbReference>
<evidence type="ECO:0000256" key="6">
    <source>
        <dbReference type="ARBA" id="ARBA00047512"/>
    </source>
</evidence>